<dbReference type="AlphaFoldDB" id="A0A5C6BLF0"/>
<proteinExistence type="predicted"/>
<accession>A0A5C6BLF0</accession>
<evidence type="ECO:0000313" key="1">
    <source>
        <dbReference type="EMBL" id="TWU12878.1"/>
    </source>
</evidence>
<organism evidence="1 2">
    <name type="scientific">Symmachiella macrocystis</name>
    <dbReference type="NCBI Taxonomy" id="2527985"/>
    <lineage>
        <taxon>Bacteria</taxon>
        <taxon>Pseudomonadati</taxon>
        <taxon>Planctomycetota</taxon>
        <taxon>Planctomycetia</taxon>
        <taxon>Planctomycetales</taxon>
        <taxon>Planctomycetaceae</taxon>
        <taxon>Symmachiella</taxon>
    </lineage>
</organism>
<dbReference type="Proteomes" id="UP000320735">
    <property type="component" value="Unassembled WGS sequence"/>
</dbReference>
<name>A0A5C6BLF0_9PLAN</name>
<dbReference type="InterPro" id="IPR003751">
    <property type="entry name" value="CsrA"/>
</dbReference>
<dbReference type="RefSeq" id="WP_146370294.1">
    <property type="nucleotide sequence ID" value="NZ_SJPP01000001.1"/>
</dbReference>
<dbReference type="Gene3D" id="2.60.40.4380">
    <property type="entry name" value="Translational regulator CsrA"/>
    <property type="match status" value="1"/>
</dbReference>
<comment type="caution">
    <text evidence="1">The sequence shown here is derived from an EMBL/GenBank/DDBJ whole genome shotgun (WGS) entry which is preliminary data.</text>
</comment>
<keyword evidence="2" id="KW-1185">Reference proteome</keyword>
<dbReference type="InterPro" id="IPR036107">
    <property type="entry name" value="CsrA_sf"/>
</dbReference>
<dbReference type="SUPFAM" id="SSF117130">
    <property type="entry name" value="CsrA-like"/>
    <property type="match status" value="1"/>
</dbReference>
<dbReference type="GO" id="GO:0006109">
    <property type="term" value="P:regulation of carbohydrate metabolic process"/>
    <property type="evidence" value="ECO:0007669"/>
    <property type="project" value="InterPro"/>
</dbReference>
<protein>
    <submittedName>
        <fullName evidence="1">Carbon storage regulator</fullName>
    </submittedName>
</protein>
<dbReference type="GO" id="GO:0006402">
    <property type="term" value="P:mRNA catabolic process"/>
    <property type="evidence" value="ECO:0007669"/>
    <property type="project" value="InterPro"/>
</dbReference>
<reference evidence="1 2" key="1">
    <citation type="submission" date="2019-02" db="EMBL/GenBank/DDBJ databases">
        <title>Deep-cultivation of Planctomycetes and their phenomic and genomic characterization uncovers novel biology.</title>
        <authorList>
            <person name="Wiegand S."/>
            <person name="Jogler M."/>
            <person name="Boedeker C."/>
            <person name="Pinto D."/>
            <person name="Vollmers J."/>
            <person name="Rivas-Marin E."/>
            <person name="Kohn T."/>
            <person name="Peeters S.H."/>
            <person name="Heuer A."/>
            <person name="Rast P."/>
            <person name="Oberbeckmann S."/>
            <person name="Bunk B."/>
            <person name="Jeske O."/>
            <person name="Meyerdierks A."/>
            <person name="Storesund J.E."/>
            <person name="Kallscheuer N."/>
            <person name="Luecker S."/>
            <person name="Lage O.M."/>
            <person name="Pohl T."/>
            <person name="Merkel B.J."/>
            <person name="Hornburger P."/>
            <person name="Mueller R.-W."/>
            <person name="Bruemmer F."/>
            <person name="Labrenz M."/>
            <person name="Spormann A.M."/>
            <person name="Op Den Camp H."/>
            <person name="Overmann J."/>
            <person name="Amann R."/>
            <person name="Jetten M.S.M."/>
            <person name="Mascher T."/>
            <person name="Medema M.H."/>
            <person name="Devos D.P."/>
            <person name="Kaster A.-K."/>
            <person name="Ovreas L."/>
            <person name="Rohde M."/>
            <person name="Galperin M.Y."/>
            <person name="Jogler C."/>
        </authorList>
    </citation>
    <scope>NUCLEOTIDE SEQUENCE [LARGE SCALE GENOMIC DNA]</scope>
    <source>
        <strain evidence="1 2">CA54</strain>
    </source>
</reference>
<dbReference type="EMBL" id="SJPP01000001">
    <property type="protein sequence ID" value="TWU12878.1"/>
    <property type="molecule type" value="Genomic_DNA"/>
</dbReference>
<evidence type="ECO:0000313" key="2">
    <source>
        <dbReference type="Proteomes" id="UP000320735"/>
    </source>
</evidence>
<dbReference type="GO" id="GO:0003723">
    <property type="term" value="F:RNA binding"/>
    <property type="evidence" value="ECO:0007669"/>
    <property type="project" value="InterPro"/>
</dbReference>
<dbReference type="Pfam" id="PF02599">
    <property type="entry name" value="CsrA"/>
    <property type="match status" value="1"/>
</dbReference>
<sequence>MLILARKIGEVIEIGGGAEDVVIRAGDPLRLVVVAQMGSVVKLGFDGTSEMPIYRGEIARKARAAKDAAHGGEIKDGAA</sequence>
<gene>
    <name evidence="1" type="ORF">CA54_17040</name>
</gene>